<dbReference type="OMA" id="TENENAC"/>
<evidence type="ECO:0000313" key="8">
    <source>
        <dbReference type="Proteomes" id="UP000001554"/>
    </source>
</evidence>
<name>A0A9J7HIM2_BRAFL</name>
<dbReference type="PRINTS" id="PR00457">
    <property type="entry name" value="ANPEROXIDASE"/>
</dbReference>
<dbReference type="Proteomes" id="UP000001554">
    <property type="component" value="Chromosome 16"/>
</dbReference>
<keyword evidence="8" id="KW-1185">Reference proteome</keyword>
<evidence type="ECO:0000256" key="4">
    <source>
        <dbReference type="PIRSR" id="PIRSR619791-2"/>
    </source>
</evidence>
<dbReference type="InterPro" id="IPR016186">
    <property type="entry name" value="C-type_lectin-like/link_sf"/>
</dbReference>
<dbReference type="GO" id="GO:0004601">
    <property type="term" value="F:peroxidase activity"/>
    <property type="evidence" value="ECO:0000318"/>
    <property type="project" value="GO_Central"/>
</dbReference>
<dbReference type="Pfam" id="PF00059">
    <property type="entry name" value="Lectin_C"/>
    <property type="match status" value="1"/>
</dbReference>
<reference evidence="9" key="2">
    <citation type="submission" date="2025-08" db="UniProtKB">
        <authorList>
            <consortium name="RefSeq"/>
        </authorList>
    </citation>
    <scope>IDENTIFICATION</scope>
    <source>
        <strain evidence="9">S238N-H82</strain>
        <tissue evidence="9">Testes</tissue>
    </source>
</reference>
<dbReference type="GO" id="GO:0006979">
    <property type="term" value="P:response to oxidative stress"/>
    <property type="evidence" value="ECO:0007669"/>
    <property type="project" value="InterPro"/>
</dbReference>
<dbReference type="GO" id="GO:0046872">
    <property type="term" value="F:metal ion binding"/>
    <property type="evidence" value="ECO:0007669"/>
    <property type="project" value="UniProtKB-KW"/>
</dbReference>
<dbReference type="FunFam" id="1.10.640.10:FF:000023">
    <property type="entry name" value="Uncharacterized protein"/>
    <property type="match status" value="1"/>
</dbReference>
<organism evidence="8 9">
    <name type="scientific">Branchiostoma floridae</name>
    <name type="common">Florida lancelet</name>
    <name type="synonym">Amphioxus</name>
    <dbReference type="NCBI Taxonomy" id="7739"/>
    <lineage>
        <taxon>Eukaryota</taxon>
        <taxon>Metazoa</taxon>
        <taxon>Chordata</taxon>
        <taxon>Cephalochordata</taxon>
        <taxon>Leptocardii</taxon>
        <taxon>Amphioxiformes</taxon>
        <taxon>Branchiostomatidae</taxon>
        <taxon>Branchiostoma</taxon>
    </lineage>
</organism>
<gene>
    <name evidence="9" type="primary">LOC118403961</name>
</gene>
<dbReference type="InterPro" id="IPR010255">
    <property type="entry name" value="Haem_peroxidase_sf"/>
</dbReference>
<evidence type="ECO:0000259" key="7">
    <source>
        <dbReference type="PROSITE" id="PS50041"/>
    </source>
</evidence>
<protein>
    <submittedName>
        <fullName evidence="9">Peroxidasin homolog</fullName>
    </submittedName>
</protein>
<evidence type="ECO:0000256" key="5">
    <source>
        <dbReference type="SAM" id="MobiDB-lite"/>
    </source>
</evidence>
<dbReference type="InterPro" id="IPR001304">
    <property type="entry name" value="C-type_lectin-like"/>
</dbReference>
<dbReference type="SMART" id="SM00034">
    <property type="entry name" value="CLECT"/>
    <property type="match status" value="1"/>
</dbReference>
<feature type="signal peptide" evidence="6">
    <location>
        <begin position="1"/>
        <end position="21"/>
    </location>
</feature>
<keyword evidence="6" id="KW-0732">Signal</keyword>
<dbReference type="RefSeq" id="XP_035658752.1">
    <property type="nucleotide sequence ID" value="XM_035802859.1"/>
</dbReference>
<dbReference type="PROSITE" id="PS50041">
    <property type="entry name" value="C_TYPE_LECTIN_2"/>
    <property type="match status" value="1"/>
</dbReference>
<feature type="binding site" description="axial binding residue" evidence="4">
    <location>
        <position position="598"/>
    </location>
    <ligand>
        <name>heme b</name>
        <dbReference type="ChEBI" id="CHEBI:60344"/>
    </ligand>
    <ligandPart>
        <name>Fe</name>
        <dbReference type="ChEBI" id="CHEBI:18248"/>
    </ligandPart>
</feature>
<comment type="subcellular location">
    <subcellularLocation>
        <location evidence="1">Secreted</location>
    </subcellularLocation>
</comment>
<dbReference type="SUPFAM" id="SSF56436">
    <property type="entry name" value="C-type lectin-like"/>
    <property type="match status" value="1"/>
</dbReference>
<keyword evidence="4" id="KW-0479">Metal-binding</keyword>
<dbReference type="CDD" id="cd00037">
    <property type="entry name" value="CLECT"/>
    <property type="match status" value="1"/>
</dbReference>
<dbReference type="KEGG" id="bfo:118403961"/>
<reference evidence="8" key="1">
    <citation type="journal article" date="2020" name="Nat. Ecol. Evol.">
        <title>Deeply conserved synteny resolves early events in vertebrate evolution.</title>
        <authorList>
            <person name="Simakov O."/>
            <person name="Marletaz F."/>
            <person name="Yue J.X."/>
            <person name="O'Connell B."/>
            <person name="Jenkins J."/>
            <person name="Brandt A."/>
            <person name="Calef R."/>
            <person name="Tung C.H."/>
            <person name="Huang T.K."/>
            <person name="Schmutz J."/>
            <person name="Satoh N."/>
            <person name="Yu J.K."/>
            <person name="Putnam N.H."/>
            <person name="Green R.E."/>
            <person name="Rokhsar D.S."/>
        </authorList>
    </citation>
    <scope>NUCLEOTIDE SEQUENCE [LARGE SCALE GENOMIC DNA]</scope>
    <source>
        <strain evidence="8">S238N-H82</strain>
    </source>
</reference>
<dbReference type="GO" id="GO:0005576">
    <property type="term" value="C:extracellular region"/>
    <property type="evidence" value="ECO:0007669"/>
    <property type="project" value="UniProtKB-SubCell"/>
</dbReference>
<keyword evidence="4" id="KW-0349">Heme</keyword>
<dbReference type="InterPro" id="IPR019791">
    <property type="entry name" value="Haem_peroxidase_animal"/>
</dbReference>
<dbReference type="PANTHER" id="PTHR11475">
    <property type="entry name" value="OXIDASE/PEROXIDASE"/>
    <property type="match status" value="1"/>
</dbReference>
<feature type="domain" description="C-type lectin" evidence="7">
    <location>
        <begin position="58"/>
        <end position="185"/>
    </location>
</feature>
<feature type="region of interest" description="Disordered" evidence="5">
    <location>
        <begin position="435"/>
        <end position="465"/>
    </location>
</feature>
<keyword evidence="3" id="KW-0325">Glycoprotein</keyword>
<evidence type="ECO:0000256" key="2">
    <source>
        <dbReference type="ARBA" id="ARBA00022525"/>
    </source>
</evidence>
<dbReference type="PROSITE" id="PS50292">
    <property type="entry name" value="PEROXIDASE_3"/>
    <property type="match status" value="1"/>
</dbReference>
<dbReference type="Gene3D" id="1.10.640.10">
    <property type="entry name" value="Haem peroxidase domain superfamily, animal type"/>
    <property type="match status" value="1"/>
</dbReference>
<feature type="chain" id="PRO_5039914225" evidence="6">
    <location>
        <begin position="22"/>
        <end position="842"/>
    </location>
</feature>
<sequence length="842" mass="92837">MGIMKASFLAVLLAMVAIVTSHGPTEKQLQEAVALATVELNRPSSAAARVCSLGWSKYGSVCFRAFTGSVDYAGAKAACRTKGGRLAMPKDRNTNDFLVRLKNGNSRSVPAWIGLNDISHEGRFVWEDGHVLWPRQFADWAPGEPNNMPVGHGDCVKIEKANILSAYANRWRDYICSGHLGFICEKAPTRPGPAAGRAAPSGCQHQLAAVHRSTAMTVKLSNHAAILEKVAKSLMTSAGGPSLDVLSRINSRYITSVCHGTMVAACPKTATPEFRSADGRCNNQRHPLWGSTEQCLKRLLPPQYDDGLMSPRTTGRNLTPLPKVRRVSLVMHEDLRKSSPVNTHMVMQFGQFLDHDFTLTPSFQEEGLDCTCDSTDERCFNIHVPSDDPDFSGRPCLGFSRSRSCPNEGCRMGRRQQLNQITAFVDASNVYGSSEDEMSSLRSRSETRARGLLKSRPNPADANKKELLPGAMTEDFECDEFTGSETCSQAGDVRVNEQPGLTSMHTVFLREHNRIARGLCRLNPRWDDDRVFYETRKIIGALMQKITYGEFLPRVIGPAAMAANQLRLLSNGFYRGYSASVNPTIFNVFATAAFRFGHSLVQNSFNRFAADFTQGSTCPFELAFAFFNPSHIFDNAQGGPDSILRGLTAQPHQDFDRFMVSGLTKRLFAVPAGSDRGLDLAALNIQRGRDHGLPGYNAWRARCGLRRAAKIGDLAREIPDATTRQKLGSLYSHVDDIDVFVGGLAEESVSGGVVGPTFACLIGMQFQNLRKGDRFWFENPGQFSSAQLAEIRKASLARILCDNTDGTTQMQPDVFRQHTQPGNERVACSSLPQMDLTKWRQW</sequence>
<dbReference type="GO" id="GO:0020037">
    <property type="term" value="F:heme binding"/>
    <property type="evidence" value="ECO:0007669"/>
    <property type="project" value="InterPro"/>
</dbReference>
<accession>A0A9J7HIM2</accession>
<evidence type="ECO:0000256" key="3">
    <source>
        <dbReference type="ARBA" id="ARBA00023180"/>
    </source>
</evidence>
<evidence type="ECO:0000256" key="1">
    <source>
        <dbReference type="ARBA" id="ARBA00004613"/>
    </source>
</evidence>
<dbReference type="OrthoDB" id="823504at2759"/>
<proteinExistence type="predicted"/>
<dbReference type="Gene3D" id="3.10.100.10">
    <property type="entry name" value="Mannose-Binding Protein A, subunit A"/>
    <property type="match status" value="1"/>
</dbReference>
<dbReference type="Pfam" id="PF03098">
    <property type="entry name" value="An_peroxidase"/>
    <property type="match status" value="1"/>
</dbReference>
<keyword evidence="2" id="KW-0964">Secreted</keyword>
<dbReference type="SUPFAM" id="SSF48113">
    <property type="entry name" value="Heme-dependent peroxidases"/>
    <property type="match status" value="1"/>
</dbReference>
<dbReference type="AlphaFoldDB" id="A0A9J7HIM2"/>
<evidence type="ECO:0000313" key="9">
    <source>
        <dbReference type="RefSeq" id="XP_035658752.1"/>
    </source>
</evidence>
<evidence type="ECO:0000256" key="6">
    <source>
        <dbReference type="SAM" id="SignalP"/>
    </source>
</evidence>
<dbReference type="InterPro" id="IPR016187">
    <property type="entry name" value="CTDL_fold"/>
</dbReference>
<dbReference type="PANTHER" id="PTHR11475:SF4">
    <property type="entry name" value="CHORION PEROXIDASE"/>
    <property type="match status" value="1"/>
</dbReference>
<dbReference type="GeneID" id="118403961"/>
<dbReference type="InterPro" id="IPR037120">
    <property type="entry name" value="Haem_peroxidase_sf_animal"/>
</dbReference>
<dbReference type="CDD" id="cd09823">
    <property type="entry name" value="peroxinectin_like"/>
    <property type="match status" value="1"/>
</dbReference>
<keyword evidence="4" id="KW-0408">Iron</keyword>